<evidence type="ECO:0000259" key="2">
    <source>
        <dbReference type="Pfam" id="PF00059"/>
    </source>
</evidence>
<accession>A0AAV5U9V8</accession>
<dbReference type="InterPro" id="IPR050976">
    <property type="entry name" value="Snaclec"/>
</dbReference>
<proteinExistence type="predicted"/>
<dbReference type="EMBL" id="BTSX01000006">
    <property type="protein sequence ID" value="GMT02985.1"/>
    <property type="molecule type" value="Genomic_DNA"/>
</dbReference>
<evidence type="ECO:0000313" key="3">
    <source>
        <dbReference type="EMBL" id="GMT02985.1"/>
    </source>
</evidence>
<organism evidence="3 4">
    <name type="scientific">Pristionchus entomophagus</name>
    <dbReference type="NCBI Taxonomy" id="358040"/>
    <lineage>
        <taxon>Eukaryota</taxon>
        <taxon>Metazoa</taxon>
        <taxon>Ecdysozoa</taxon>
        <taxon>Nematoda</taxon>
        <taxon>Chromadorea</taxon>
        <taxon>Rhabditida</taxon>
        <taxon>Rhabditina</taxon>
        <taxon>Diplogasteromorpha</taxon>
        <taxon>Diplogasteroidea</taxon>
        <taxon>Neodiplogasteridae</taxon>
        <taxon>Pristionchus</taxon>
    </lineage>
</organism>
<protein>
    <recommendedName>
        <fullName evidence="2">C-type lectin domain-containing protein</fullName>
    </recommendedName>
</protein>
<dbReference type="InterPro" id="IPR016186">
    <property type="entry name" value="C-type_lectin-like/link_sf"/>
</dbReference>
<dbReference type="SUPFAM" id="SSF56436">
    <property type="entry name" value="C-type lectin-like"/>
    <property type="match status" value="1"/>
</dbReference>
<dbReference type="CDD" id="cd00037">
    <property type="entry name" value="CLECT"/>
    <property type="match status" value="1"/>
</dbReference>
<comment type="caution">
    <text evidence="3">The sequence shown here is derived from an EMBL/GenBank/DDBJ whole genome shotgun (WGS) entry which is preliminary data.</text>
</comment>
<dbReference type="Proteomes" id="UP001432027">
    <property type="component" value="Unassembled WGS sequence"/>
</dbReference>
<dbReference type="InterPro" id="IPR016187">
    <property type="entry name" value="CTDL_fold"/>
</dbReference>
<feature type="non-terminal residue" evidence="3">
    <location>
        <position position="1"/>
    </location>
</feature>
<feature type="domain" description="C-type lectin" evidence="2">
    <location>
        <begin position="19"/>
        <end position="53"/>
    </location>
</feature>
<evidence type="ECO:0000256" key="1">
    <source>
        <dbReference type="ARBA" id="ARBA00023157"/>
    </source>
</evidence>
<dbReference type="InterPro" id="IPR001304">
    <property type="entry name" value="C-type_lectin-like"/>
</dbReference>
<gene>
    <name evidence="3" type="ORF">PENTCL1PPCAC_25159</name>
</gene>
<feature type="non-terminal residue" evidence="3">
    <location>
        <position position="73"/>
    </location>
</feature>
<dbReference type="AlphaFoldDB" id="A0AAV5U9V8"/>
<keyword evidence="4" id="KW-1185">Reference proteome</keyword>
<dbReference type="PANTHER" id="PTHR22991:SF40">
    <property type="entry name" value="PROTEIN CBG13490"/>
    <property type="match status" value="1"/>
</dbReference>
<evidence type="ECO:0000313" key="4">
    <source>
        <dbReference type="Proteomes" id="UP001432027"/>
    </source>
</evidence>
<reference evidence="3" key="1">
    <citation type="submission" date="2023-10" db="EMBL/GenBank/DDBJ databases">
        <title>Genome assembly of Pristionchus species.</title>
        <authorList>
            <person name="Yoshida K."/>
            <person name="Sommer R.J."/>
        </authorList>
    </citation>
    <scope>NUCLEOTIDE SEQUENCE</scope>
    <source>
        <strain evidence="3">RS0144</strain>
    </source>
</reference>
<name>A0AAV5U9V8_9BILA</name>
<keyword evidence="1" id="KW-1015">Disulfide bond</keyword>
<dbReference type="Gene3D" id="3.10.100.10">
    <property type="entry name" value="Mannose-Binding Protein A, subunit A"/>
    <property type="match status" value="1"/>
</dbReference>
<dbReference type="PANTHER" id="PTHR22991">
    <property type="entry name" value="PROTEIN CBG13490"/>
    <property type="match status" value="1"/>
</dbReference>
<sequence>EKVEDDVDDGVCYQVTEKAENFNNAQITCRNMGAELASIHNLQENSFVRRLAVSKGAVSGVFLGAIASGKDNQ</sequence>
<dbReference type="Pfam" id="PF00059">
    <property type="entry name" value="Lectin_C"/>
    <property type="match status" value="1"/>
</dbReference>